<sequence>MIEEIDVNMDSEQLDVPPMFSSTPIKSKPLEKTTELHLSIDSSESEEDDILNITSLSQSSDNLNQSYRILDDTVSVHRSSPSGSSSSDVGSDSHLNSLSECSLSDEDSDGNSDKDSDENITFFEIEEEDENGETSESTSDILVQPPPLPSDICESSTFDNYFVSEQPRQSLPKTFLAPNVKPRSHELNREEHNVKHKEQIKLAKSIKIICTLDLLLQNFQEKCRNPTCNDKVYTKHTLIGTCVLIEWTCHSGHAGKFYSSYDCNWIAATSLQTAASILLSGNNFYKMEKFARFLGLSFISSSTFFPFQRLYCLPVINEWWE</sequence>
<accession>A0A7D9JF71</accession>
<evidence type="ECO:0000313" key="3">
    <source>
        <dbReference type="Proteomes" id="UP001152795"/>
    </source>
</evidence>
<dbReference type="Proteomes" id="UP001152795">
    <property type="component" value="Unassembled WGS sequence"/>
</dbReference>
<feature type="compositionally biased region" description="Low complexity" evidence="1">
    <location>
        <begin position="51"/>
        <end position="63"/>
    </location>
</feature>
<organism evidence="2 3">
    <name type="scientific">Paramuricea clavata</name>
    <name type="common">Red gorgonian</name>
    <name type="synonym">Violescent sea-whip</name>
    <dbReference type="NCBI Taxonomy" id="317549"/>
    <lineage>
        <taxon>Eukaryota</taxon>
        <taxon>Metazoa</taxon>
        <taxon>Cnidaria</taxon>
        <taxon>Anthozoa</taxon>
        <taxon>Octocorallia</taxon>
        <taxon>Malacalcyonacea</taxon>
        <taxon>Plexauridae</taxon>
        <taxon>Paramuricea</taxon>
    </lineage>
</organism>
<dbReference type="EMBL" id="CACRXK020015501">
    <property type="protein sequence ID" value="CAB4028463.1"/>
    <property type="molecule type" value="Genomic_DNA"/>
</dbReference>
<dbReference type="AlphaFoldDB" id="A0A7D9JF71"/>
<name>A0A7D9JF71_PARCT</name>
<evidence type="ECO:0000256" key="1">
    <source>
        <dbReference type="SAM" id="MobiDB-lite"/>
    </source>
</evidence>
<feature type="compositionally biased region" description="Acidic residues" evidence="1">
    <location>
        <begin position="1"/>
        <end position="13"/>
    </location>
</feature>
<feature type="compositionally biased region" description="Acidic residues" evidence="1">
    <location>
        <begin position="103"/>
        <end position="117"/>
    </location>
</feature>
<reference evidence="2" key="1">
    <citation type="submission" date="2020-04" db="EMBL/GenBank/DDBJ databases">
        <authorList>
            <person name="Alioto T."/>
            <person name="Alioto T."/>
            <person name="Gomez Garrido J."/>
        </authorList>
    </citation>
    <scope>NUCLEOTIDE SEQUENCE</scope>
    <source>
        <strain evidence="2">A484AB</strain>
    </source>
</reference>
<feature type="region of interest" description="Disordered" evidence="1">
    <location>
        <begin position="75"/>
        <end position="117"/>
    </location>
</feature>
<evidence type="ECO:0000313" key="2">
    <source>
        <dbReference type="EMBL" id="CAB4028463.1"/>
    </source>
</evidence>
<protein>
    <submittedName>
        <fullName evidence="2">Uncharacterized protein</fullName>
    </submittedName>
</protein>
<feature type="region of interest" description="Disordered" evidence="1">
    <location>
        <begin position="1"/>
        <end position="63"/>
    </location>
</feature>
<comment type="caution">
    <text evidence="2">The sequence shown here is derived from an EMBL/GenBank/DDBJ whole genome shotgun (WGS) entry which is preliminary data.</text>
</comment>
<gene>
    <name evidence="2" type="ORF">PACLA_8A054061</name>
</gene>
<keyword evidence="3" id="KW-1185">Reference proteome</keyword>
<feature type="compositionally biased region" description="Low complexity" evidence="1">
    <location>
        <begin position="76"/>
        <end position="102"/>
    </location>
</feature>
<proteinExistence type="predicted"/>